<protein>
    <submittedName>
        <fullName evidence="9">617_t:CDS:1</fullName>
    </submittedName>
</protein>
<evidence type="ECO:0000256" key="7">
    <source>
        <dbReference type="SAM" id="MobiDB-lite"/>
    </source>
</evidence>
<gene>
    <name evidence="9" type="ORF">AGERDE_LOCUS7559</name>
</gene>
<dbReference type="GO" id="GO:0005634">
    <property type="term" value="C:nucleus"/>
    <property type="evidence" value="ECO:0007669"/>
    <property type="project" value="UniProtKB-SubCell"/>
</dbReference>
<dbReference type="InterPro" id="IPR005635">
    <property type="entry name" value="Inner_centromere_prot_ARK-bd"/>
</dbReference>
<dbReference type="Pfam" id="PF03941">
    <property type="entry name" value="INCENP_ARK-bind"/>
    <property type="match status" value="1"/>
</dbReference>
<comment type="similarity">
    <text evidence="3">Belongs to the INCENP family.</text>
</comment>
<name>A0A9N9BMC4_9GLOM</name>
<comment type="caution">
    <text evidence="9">The sequence shown here is derived from an EMBL/GenBank/DDBJ whole genome shotgun (WGS) entry which is preliminary data.</text>
</comment>
<proteinExistence type="inferred from homology"/>
<evidence type="ECO:0000256" key="6">
    <source>
        <dbReference type="ARBA" id="ARBA00023242"/>
    </source>
</evidence>
<dbReference type="OrthoDB" id="6123at2759"/>
<feature type="compositionally biased region" description="Polar residues" evidence="7">
    <location>
        <begin position="219"/>
        <end position="243"/>
    </location>
</feature>
<feature type="domain" description="Inner centromere protein ARK-binding" evidence="8">
    <location>
        <begin position="245"/>
        <end position="285"/>
    </location>
</feature>
<feature type="region of interest" description="Disordered" evidence="7">
    <location>
        <begin position="210"/>
        <end position="268"/>
    </location>
</feature>
<evidence type="ECO:0000256" key="3">
    <source>
        <dbReference type="ARBA" id="ARBA00010042"/>
    </source>
</evidence>
<keyword evidence="10" id="KW-1185">Reference proteome</keyword>
<feature type="region of interest" description="Disordered" evidence="7">
    <location>
        <begin position="130"/>
        <end position="167"/>
    </location>
</feature>
<comment type="subcellular location">
    <subcellularLocation>
        <location evidence="2">Cytoplasm</location>
        <location evidence="2">Cytoskeleton</location>
        <location evidence="2">Spindle</location>
    </subcellularLocation>
    <subcellularLocation>
        <location evidence="1">Nucleus</location>
    </subcellularLocation>
</comment>
<feature type="non-terminal residue" evidence="9">
    <location>
        <position position="285"/>
    </location>
</feature>
<sequence length="285" mass="33496">MEEPLLILHGTTNLWIDGERQQIQKFLHNNIRDFAEKCQQEVEWLNEFLKNIVPKKNDKQKEEKAAAQRREEAQKKREEERNRKLNILRELRQKEETVASFKRKRNEEQQSLIESKRKVERSKLITYTDKKTPISTKSSSIPRKTIINVSSRQPQQPQPQQRESKRLRTAEFDDDTAAIVLDQNNHKPLHQEFSLVERLRQEAQVLRQKAFEKEEEARQQSPKNENSQKVFTKRVTSLSNVLENESDDSSKGEKITTRSKSKQDWCNGPEISAALARQAQIDPDT</sequence>
<reference evidence="9" key="1">
    <citation type="submission" date="2021-06" db="EMBL/GenBank/DDBJ databases">
        <authorList>
            <person name="Kallberg Y."/>
            <person name="Tangrot J."/>
            <person name="Rosling A."/>
        </authorList>
    </citation>
    <scope>NUCLEOTIDE SEQUENCE</scope>
    <source>
        <strain evidence="9">MT106</strain>
    </source>
</reference>
<keyword evidence="5" id="KW-0206">Cytoskeleton</keyword>
<evidence type="ECO:0000256" key="2">
    <source>
        <dbReference type="ARBA" id="ARBA00004186"/>
    </source>
</evidence>
<evidence type="ECO:0000256" key="4">
    <source>
        <dbReference type="ARBA" id="ARBA00022490"/>
    </source>
</evidence>
<dbReference type="EMBL" id="CAJVPL010001399">
    <property type="protein sequence ID" value="CAG8569354.1"/>
    <property type="molecule type" value="Genomic_DNA"/>
</dbReference>
<dbReference type="Proteomes" id="UP000789831">
    <property type="component" value="Unassembled WGS sequence"/>
</dbReference>
<feature type="compositionally biased region" description="Low complexity" evidence="7">
    <location>
        <begin position="133"/>
        <end position="161"/>
    </location>
</feature>
<evidence type="ECO:0000313" key="9">
    <source>
        <dbReference type="EMBL" id="CAG8569354.1"/>
    </source>
</evidence>
<evidence type="ECO:0000259" key="8">
    <source>
        <dbReference type="Pfam" id="PF03941"/>
    </source>
</evidence>
<evidence type="ECO:0000256" key="5">
    <source>
        <dbReference type="ARBA" id="ARBA00023212"/>
    </source>
</evidence>
<dbReference type="AlphaFoldDB" id="A0A9N9BMC4"/>
<dbReference type="GO" id="GO:0005819">
    <property type="term" value="C:spindle"/>
    <property type="evidence" value="ECO:0007669"/>
    <property type="project" value="UniProtKB-SubCell"/>
</dbReference>
<accession>A0A9N9BMC4</accession>
<evidence type="ECO:0000256" key="1">
    <source>
        <dbReference type="ARBA" id="ARBA00004123"/>
    </source>
</evidence>
<keyword evidence="4" id="KW-0963">Cytoplasm</keyword>
<evidence type="ECO:0000313" key="10">
    <source>
        <dbReference type="Proteomes" id="UP000789831"/>
    </source>
</evidence>
<keyword evidence="6" id="KW-0539">Nucleus</keyword>
<feature type="region of interest" description="Disordered" evidence="7">
    <location>
        <begin position="57"/>
        <end position="81"/>
    </location>
</feature>
<organism evidence="9 10">
    <name type="scientific">Ambispora gerdemannii</name>
    <dbReference type="NCBI Taxonomy" id="144530"/>
    <lineage>
        <taxon>Eukaryota</taxon>
        <taxon>Fungi</taxon>
        <taxon>Fungi incertae sedis</taxon>
        <taxon>Mucoromycota</taxon>
        <taxon>Glomeromycotina</taxon>
        <taxon>Glomeromycetes</taxon>
        <taxon>Archaeosporales</taxon>
        <taxon>Ambisporaceae</taxon>
        <taxon>Ambispora</taxon>
    </lineage>
</organism>